<keyword evidence="3" id="KW-1185">Reference proteome</keyword>
<proteinExistence type="predicted"/>
<gene>
    <name evidence="2" type="ORF">DICVIV_00052</name>
</gene>
<evidence type="ECO:0000313" key="3">
    <source>
        <dbReference type="Proteomes" id="UP000053766"/>
    </source>
</evidence>
<dbReference type="AlphaFoldDB" id="A0A0D8YC42"/>
<keyword evidence="1" id="KW-0472">Membrane</keyword>
<evidence type="ECO:0000256" key="1">
    <source>
        <dbReference type="SAM" id="Phobius"/>
    </source>
</evidence>
<reference evidence="2 3" key="1">
    <citation type="submission" date="2013-11" db="EMBL/GenBank/DDBJ databases">
        <title>Draft genome of the bovine lungworm Dictyocaulus viviparus.</title>
        <authorList>
            <person name="Mitreva M."/>
        </authorList>
    </citation>
    <scope>NUCLEOTIDE SEQUENCE [LARGE SCALE GENOMIC DNA]</scope>
    <source>
        <strain evidence="2 3">HannoverDv2000</strain>
    </source>
</reference>
<accession>A0A0D8YC42</accession>
<sequence length="245" mass="26528">MNTDRSSRHDDDIRSGININMWFILVVLLVRYVNSSPTMCHCADGQTGMSCPQPIQLNCPAMQCPSPPPCNPFPTLPPFTPPADGFQGFAQFTLPTLPPLQGSAFGGPQPTPLPLPVPAPANGQESLVPIQPGGNQYNGVQQQYQPAVQTVSPQVSPQISYGIGQDAQSQVNGQVENRFGEPILVDSITKPTTLPSESYVDADSPEGPSIDDISNNKFPLYENQPNSEFVSIMFLFKDKIDSIEN</sequence>
<feature type="transmembrane region" description="Helical" evidence="1">
    <location>
        <begin position="12"/>
        <end position="33"/>
    </location>
</feature>
<keyword evidence="1" id="KW-1133">Transmembrane helix</keyword>
<name>A0A0D8YC42_DICVI</name>
<dbReference type="Proteomes" id="UP000053766">
    <property type="component" value="Unassembled WGS sequence"/>
</dbReference>
<evidence type="ECO:0000313" key="2">
    <source>
        <dbReference type="EMBL" id="KJH53624.1"/>
    </source>
</evidence>
<dbReference type="OrthoDB" id="5839298at2759"/>
<dbReference type="EMBL" id="KN716150">
    <property type="protein sequence ID" value="KJH53624.1"/>
    <property type="molecule type" value="Genomic_DNA"/>
</dbReference>
<dbReference type="STRING" id="29172.A0A0D8YC42"/>
<keyword evidence="1" id="KW-0812">Transmembrane</keyword>
<reference evidence="3" key="2">
    <citation type="journal article" date="2016" name="Sci. Rep.">
        <title>Dictyocaulus viviparus genome, variome and transcriptome elucidate lungworm biology and support future intervention.</title>
        <authorList>
            <person name="McNulty S.N."/>
            <person name="Strube C."/>
            <person name="Rosa B.A."/>
            <person name="Martin J.C."/>
            <person name="Tyagi R."/>
            <person name="Choi Y.J."/>
            <person name="Wang Q."/>
            <person name="Hallsworth Pepin K."/>
            <person name="Zhang X."/>
            <person name="Ozersky P."/>
            <person name="Wilson R.K."/>
            <person name="Sternberg P.W."/>
            <person name="Gasser R.B."/>
            <person name="Mitreva M."/>
        </authorList>
    </citation>
    <scope>NUCLEOTIDE SEQUENCE [LARGE SCALE GENOMIC DNA]</scope>
    <source>
        <strain evidence="3">HannoverDv2000</strain>
    </source>
</reference>
<organism evidence="2 3">
    <name type="scientific">Dictyocaulus viviparus</name>
    <name type="common">Bovine lungworm</name>
    <dbReference type="NCBI Taxonomy" id="29172"/>
    <lineage>
        <taxon>Eukaryota</taxon>
        <taxon>Metazoa</taxon>
        <taxon>Ecdysozoa</taxon>
        <taxon>Nematoda</taxon>
        <taxon>Chromadorea</taxon>
        <taxon>Rhabditida</taxon>
        <taxon>Rhabditina</taxon>
        <taxon>Rhabditomorpha</taxon>
        <taxon>Strongyloidea</taxon>
        <taxon>Metastrongylidae</taxon>
        <taxon>Dictyocaulus</taxon>
    </lineage>
</organism>
<protein>
    <submittedName>
        <fullName evidence="2">Uncharacterized protein</fullName>
    </submittedName>
</protein>